<dbReference type="PANTHER" id="PTHR43673">
    <property type="entry name" value="NAD(P)H NITROREDUCTASE YDGI-RELATED"/>
    <property type="match status" value="1"/>
</dbReference>
<name>A0A932I1B5_UNCTE</name>
<feature type="region of interest" description="Disordered" evidence="3">
    <location>
        <begin position="159"/>
        <end position="189"/>
    </location>
</feature>
<dbReference type="Proteomes" id="UP000782312">
    <property type="component" value="Unassembled WGS sequence"/>
</dbReference>
<dbReference type="InterPro" id="IPR000415">
    <property type="entry name" value="Nitroreductase-like"/>
</dbReference>
<dbReference type="InterPro" id="IPR029479">
    <property type="entry name" value="Nitroreductase"/>
</dbReference>
<feature type="domain" description="Nitroreductase" evidence="4">
    <location>
        <begin position="8"/>
        <end position="69"/>
    </location>
</feature>
<keyword evidence="2" id="KW-0560">Oxidoreductase</keyword>
<protein>
    <submittedName>
        <fullName evidence="5">Nitroreductase family protein</fullName>
    </submittedName>
</protein>
<feature type="region of interest" description="Disordered" evidence="3">
    <location>
        <begin position="1"/>
        <end position="22"/>
    </location>
</feature>
<dbReference type="Gene3D" id="3.40.109.10">
    <property type="entry name" value="NADH Oxidase"/>
    <property type="match status" value="1"/>
</dbReference>
<organism evidence="5 6">
    <name type="scientific">Tectimicrobiota bacterium</name>
    <dbReference type="NCBI Taxonomy" id="2528274"/>
    <lineage>
        <taxon>Bacteria</taxon>
        <taxon>Pseudomonadati</taxon>
        <taxon>Nitrospinota/Tectimicrobiota group</taxon>
        <taxon>Candidatus Tectimicrobiota</taxon>
    </lineage>
</organism>
<evidence type="ECO:0000256" key="1">
    <source>
        <dbReference type="ARBA" id="ARBA00007118"/>
    </source>
</evidence>
<dbReference type="CDD" id="cd02138">
    <property type="entry name" value="TdsD-like"/>
    <property type="match status" value="1"/>
</dbReference>
<sequence>MADIHPVLKNRQSRRSFSSQPVEPGKLETLLEAFRWAPSSNNRQPWRIVVVRSPDAHKRFDECLSESNRQWATAAPVKMIILGHPEEQPERNGQQRYLLDVGLAIENLLIQGCALGLTSHAMAGWEEEKVIELFHVPKPFRVAALFAVGYPGTLEELHPEVQKKEQAPPSRKSPDEIFFFDDFGKKGKA</sequence>
<evidence type="ECO:0000256" key="2">
    <source>
        <dbReference type="ARBA" id="ARBA00023002"/>
    </source>
</evidence>
<evidence type="ECO:0000256" key="3">
    <source>
        <dbReference type="SAM" id="MobiDB-lite"/>
    </source>
</evidence>
<comment type="caution">
    <text evidence="5">The sequence shown here is derived from an EMBL/GenBank/DDBJ whole genome shotgun (WGS) entry which is preliminary data.</text>
</comment>
<comment type="similarity">
    <text evidence="1">Belongs to the nitroreductase family.</text>
</comment>
<accession>A0A932I1B5</accession>
<dbReference type="GO" id="GO:0016491">
    <property type="term" value="F:oxidoreductase activity"/>
    <property type="evidence" value="ECO:0007669"/>
    <property type="project" value="UniProtKB-KW"/>
</dbReference>
<dbReference type="AlphaFoldDB" id="A0A932I1B5"/>
<reference evidence="5" key="1">
    <citation type="submission" date="2020-07" db="EMBL/GenBank/DDBJ databases">
        <title>Huge and variable diversity of episymbiotic CPR bacteria and DPANN archaea in groundwater ecosystems.</title>
        <authorList>
            <person name="He C.Y."/>
            <person name="Keren R."/>
            <person name="Whittaker M."/>
            <person name="Farag I.F."/>
            <person name="Doudna J."/>
            <person name="Cate J.H.D."/>
            <person name="Banfield J.F."/>
        </authorList>
    </citation>
    <scope>NUCLEOTIDE SEQUENCE</scope>
    <source>
        <strain evidence="5">NC_groundwater_763_Ag_S-0.2um_68_21</strain>
    </source>
</reference>
<evidence type="ECO:0000259" key="4">
    <source>
        <dbReference type="Pfam" id="PF00881"/>
    </source>
</evidence>
<gene>
    <name evidence="5" type="ORF">HYZ11_07555</name>
</gene>
<proteinExistence type="inferred from homology"/>
<dbReference type="EMBL" id="JACPUR010000017">
    <property type="protein sequence ID" value="MBI3127444.1"/>
    <property type="molecule type" value="Genomic_DNA"/>
</dbReference>
<evidence type="ECO:0000313" key="6">
    <source>
        <dbReference type="Proteomes" id="UP000782312"/>
    </source>
</evidence>
<evidence type="ECO:0000313" key="5">
    <source>
        <dbReference type="EMBL" id="MBI3127444.1"/>
    </source>
</evidence>
<dbReference type="PANTHER" id="PTHR43673:SF10">
    <property type="entry name" value="NADH DEHYDROGENASE_NAD(P)H NITROREDUCTASE XCC3605-RELATED"/>
    <property type="match status" value="1"/>
</dbReference>
<dbReference type="Pfam" id="PF00881">
    <property type="entry name" value="Nitroreductase"/>
    <property type="match status" value="1"/>
</dbReference>
<dbReference type="SUPFAM" id="SSF55469">
    <property type="entry name" value="FMN-dependent nitroreductase-like"/>
    <property type="match status" value="1"/>
</dbReference>